<dbReference type="PANTHER" id="PTHR47505">
    <property type="entry name" value="DNA UTILIZATION PROTEIN YHGH"/>
    <property type="match status" value="1"/>
</dbReference>
<proteinExistence type="predicted"/>
<evidence type="ECO:0000313" key="2">
    <source>
        <dbReference type="EMBL" id="KKQ01537.1"/>
    </source>
</evidence>
<sequence>MFYKELLFPKFCLGCGYLGVYFCQQCLKQFLFIENDRCLYCGNVNWAGVTHTACRKKLGVDGCMSLLHYNSLARKMIKSIKYRLATSVWDEFWNILKPERLWKLTFYKKLQPDLNIQPVPISSGKYSERGFNQAQIIADKIGSLINVASAEYL</sequence>
<dbReference type="PANTHER" id="PTHR47505:SF1">
    <property type="entry name" value="DNA UTILIZATION PROTEIN YHGH"/>
    <property type="match status" value="1"/>
</dbReference>
<dbReference type="InterPro" id="IPR051910">
    <property type="entry name" value="ComF/GntX_DNA_util-trans"/>
</dbReference>
<dbReference type="Proteomes" id="UP000034344">
    <property type="component" value="Unassembled WGS sequence"/>
</dbReference>
<comment type="caution">
    <text evidence="2">The sequence shown here is derived from an EMBL/GenBank/DDBJ whole genome shotgun (WGS) entry which is preliminary data.</text>
</comment>
<dbReference type="Pfam" id="PF18912">
    <property type="entry name" value="DZR_2"/>
    <property type="match status" value="1"/>
</dbReference>
<feature type="domain" description="Double zinc ribbon" evidence="1">
    <location>
        <begin position="5"/>
        <end position="54"/>
    </location>
</feature>
<dbReference type="STRING" id="1618480.US11_C0007G0030"/>
<evidence type="ECO:0000259" key="1">
    <source>
        <dbReference type="Pfam" id="PF18912"/>
    </source>
</evidence>
<name>A0A0G0E7Q9_9BACT</name>
<gene>
    <name evidence="2" type="ORF">US11_C0007G0030</name>
</gene>
<reference evidence="2 3" key="1">
    <citation type="journal article" date="2015" name="Nature">
        <title>rRNA introns, odd ribosomes, and small enigmatic genomes across a large radiation of phyla.</title>
        <authorList>
            <person name="Brown C.T."/>
            <person name="Hug L.A."/>
            <person name="Thomas B.C."/>
            <person name="Sharon I."/>
            <person name="Castelle C.J."/>
            <person name="Singh A."/>
            <person name="Wilkins M.J."/>
            <person name="Williams K.H."/>
            <person name="Banfield J.F."/>
        </authorList>
    </citation>
    <scope>NUCLEOTIDE SEQUENCE [LARGE SCALE GENOMIC DNA]</scope>
</reference>
<dbReference type="EMBL" id="LBRS01000007">
    <property type="protein sequence ID" value="KKQ01537.1"/>
    <property type="molecule type" value="Genomic_DNA"/>
</dbReference>
<dbReference type="AlphaFoldDB" id="A0A0G0E7Q9"/>
<evidence type="ECO:0000313" key="3">
    <source>
        <dbReference type="Proteomes" id="UP000034344"/>
    </source>
</evidence>
<feature type="non-terminal residue" evidence="2">
    <location>
        <position position="153"/>
    </location>
</feature>
<protein>
    <recommendedName>
        <fullName evidence="1">Double zinc ribbon domain-containing protein</fullName>
    </recommendedName>
</protein>
<dbReference type="InterPro" id="IPR044005">
    <property type="entry name" value="DZR_2"/>
</dbReference>
<organism evidence="2 3">
    <name type="scientific">Candidatus Roizmanbacteria bacterium GW2011_GWA2_36_23</name>
    <dbReference type="NCBI Taxonomy" id="1618480"/>
    <lineage>
        <taxon>Bacteria</taxon>
        <taxon>Candidatus Roizmaniibacteriota</taxon>
    </lineage>
</organism>
<accession>A0A0G0E7Q9</accession>